<feature type="compositionally biased region" description="Basic residues" evidence="1">
    <location>
        <begin position="30"/>
        <end position="39"/>
    </location>
</feature>
<reference evidence="3" key="2">
    <citation type="submission" date="2021-05" db="UniProtKB">
        <authorList>
            <consortium name="EnsemblPlants"/>
        </authorList>
    </citation>
    <scope>IDENTIFICATION</scope>
    <source>
        <strain evidence="3">subsp. malaccensis</strain>
    </source>
</reference>
<reference evidence="2" key="1">
    <citation type="submission" date="2021-03" db="EMBL/GenBank/DDBJ databases">
        <authorList>
            <consortium name="Genoscope - CEA"/>
            <person name="William W."/>
        </authorList>
    </citation>
    <scope>NUCLEOTIDE SEQUENCE</scope>
    <source>
        <strain evidence="2">Doubled-haploid Pahang</strain>
    </source>
</reference>
<proteinExistence type="predicted"/>
<sequence>MGNQGFPGDRKRDGNKKDKKFEPAASSSRVGRKQRRQKGSKAIAWLPPVTSLSKCCLRILKHRKPRGAHQREPCHRFVVGRTEYYIRILSFVVKDQLELDFAILMHNKRNVLFSLSTSCFGLLPGVKTMDKWVIRLNYLLQILSVVGLLQDEVDPMVSVMKVEIKEAVKLPLTHPELHEDIGIRLPKGVILYGEQGIQFRIIPSGTGGTYWSDRKSVRESLAIDR</sequence>
<dbReference type="Gramene" id="Ma04_t12550.1">
    <property type="protein sequence ID" value="Ma04_p12550.1"/>
    <property type="gene ID" value="Ma04_g12550"/>
</dbReference>
<evidence type="ECO:0000313" key="4">
    <source>
        <dbReference type="Proteomes" id="UP000012960"/>
    </source>
</evidence>
<evidence type="ECO:0000256" key="1">
    <source>
        <dbReference type="SAM" id="MobiDB-lite"/>
    </source>
</evidence>
<dbReference type="Gene3D" id="3.40.50.300">
    <property type="entry name" value="P-loop containing nucleotide triphosphate hydrolases"/>
    <property type="match status" value="1"/>
</dbReference>
<feature type="compositionally biased region" description="Basic and acidic residues" evidence="1">
    <location>
        <begin position="8"/>
        <end position="22"/>
    </location>
</feature>
<dbReference type="InParanoid" id="A0A804INZ8"/>
<gene>
    <name evidence="2" type="ORF">GSMUA_117760.1</name>
</gene>
<dbReference type="EMBL" id="HG996469">
    <property type="protein sequence ID" value="CAG1841981.1"/>
    <property type="molecule type" value="Genomic_DNA"/>
</dbReference>
<dbReference type="InterPro" id="IPR027417">
    <property type="entry name" value="P-loop_NTPase"/>
</dbReference>
<keyword evidence="4" id="KW-1185">Reference proteome</keyword>
<organism evidence="3 4">
    <name type="scientific">Musa acuminata subsp. malaccensis</name>
    <name type="common">Wild banana</name>
    <name type="synonym">Musa malaccensis</name>
    <dbReference type="NCBI Taxonomy" id="214687"/>
    <lineage>
        <taxon>Eukaryota</taxon>
        <taxon>Viridiplantae</taxon>
        <taxon>Streptophyta</taxon>
        <taxon>Embryophyta</taxon>
        <taxon>Tracheophyta</taxon>
        <taxon>Spermatophyta</taxon>
        <taxon>Magnoliopsida</taxon>
        <taxon>Liliopsida</taxon>
        <taxon>Zingiberales</taxon>
        <taxon>Musaceae</taxon>
        <taxon>Musa</taxon>
    </lineage>
</organism>
<evidence type="ECO:0000313" key="2">
    <source>
        <dbReference type="EMBL" id="CAG1841981.1"/>
    </source>
</evidence>
<dbReference type="EnsemblPlants" id="Ma04_t12550.1">
    <property type="protein sequence ID" value="Ma04_p12550.1"/>
    <property type="gene ID" value="Ma04_g12550"/>
</dbReference>
<protein>
    <submittedName>
        <fullName evidence="2">(wild Malaysian banana) hypothetical protein</fullName>
    </submittedName>
</protein>
<dbReference type="OMA" id="HQREPCH"/>
<dbReference type="Proteomes" id="UP000012960">
    <property type="component" value="Unplaced"/>
</dbReference>
<accession>A0A804INZ8</accession>
<evidence type="ECO:0000313" key="3">
    <source>
        <dbReference type="EnsemblPlants" id="Ma04_p12550.1"/>
    </source>
</evidence>
<feature type="region of interest" description="Disordered" evidence="1">
    <location>
        <begin position="1"/>
        <end position="41"/>
    </location>
</feature>
<name>A0A804INZ8_MUSAM</name>
<dbReference type="AlphaFoldDB" id="A0A804INZ8"/>